<feature type="region of interest" description="Disordered" evidence="1">
    <location>
        <begin position="225"/>
        <end position="251"/>
    </location>
</feature>
<dbReference type="GO" id="GO:0046983">
    <property type="term" value="F:protein dimerization activity"/>
    <property type="evidence" value="ECO:0007669"/>
    <property type="project" value="InterPro"/>
</dbReference>
<accession>A0A2N9EFR8</accession>
<sequence length="1266" mass="142836">MQTRGKDNISKPKVFFPGIVKYPLPKALLAATDQDSIEPTSYTAASKDPAWHAAMNTEFTALLHNGTWKLMALLKDIKLRLVAKGFHQQPGIDYGETFSPVIKPVTIRTVLSLVVASNWDIRQLDVTNAFLHGVIFEDVYMTQPPGFVHASYPNHVDDIIVTGPNSSSITSLISQLQQDFAVKDLGPLNFFLGVEAIKSDHGLYLSQRRYISDLLRKTNMHEAKPISSPMASSTSLSQFQGTPLSDPSSYRSTVGSLQYLSLRRPDIAFAVNKVCQFMTNPIDLHWSAMKRILCYLKHTSHHSLFLHKDSNFTIQAFSDANWVGSPDDRRSTSESEYRAIAHASAELVWLRSLLSELGASSSSTSILWCDNIGATYLTANPLFHARTKHIEIDFHFVRDLVSSKTVSVQFISSKDQVADTFTKPLPTAQFISLRANLNIRDQGRLYVIARTIPRRPLTPAEAAAAAAARSRHAHAPFARPDLLSDLPSTMDKFVIRKPKDSSSSSSSSKRICVDLNNLPSDPGLREPISSYHPNDQDNVRRAYIQKGPCQIVPANLPQTKIGGSMRRFNPDWFIDYKNWLEYSIEKDAVFCLCCYLFRQDVGKQAGGDTFVRTGFKLWHKKEKLQTHVGGVNSAHHQALKKCEDLMKPNQHINNVFVKQTKEEKIKYRIQLNATVDCIRFLLRQGLAFRGHDESPDSSDKGNFLELLQFLADHNESINEVIQNCPKNNKLTHPNIQKDIVNAAACETTNAIIKDLDNGFFSVLVDESRDTSIKEQMAVVLRYVDKKGNVTERFLGIVHVTDTTALSLKVAIESLFSKHGLSLSRLRGQGYDGASNMQGEFNGLKALILRENKSAYYVHCFAHQLQLTLVAVAKNHNVIAEFFCLIAKLINIVGGSCKRRDALRDAQFVEIEKALDMGELQSGQGLNQETNLKRAGDTRWGSHYGTIINLILMFSAAVEVLEIILVDGTSYEQKGDARSTLKLIISFEFAFALHLMKSILGVTNELSIALQKKNQNIVNAITLVNMSKKRLQMMRDNGWESLLAEVLLFCDKHDIPILNMDEIFVVGGRLRRQTPQITNLHHFRVELFYTVIDMQLQELNNRFSEANTELLLCMACLNPSNSFCAFDKQKLIRLAELYPYDFSESDLMALDIQLQNYIVDLQSNDMFIELNGIDELARKMVETEKDVTYPLVYLLVKLVLTLPVATATVERSFSAMKYIKNQLRNRMGDQWMNDCLVTYIESDVFDSIDNEAIMQRYQAMKTRRRIL</sequence>
<dbReference type="SUPFAM" id="SSF56672">
    <property type="entry name" value="DNA/RNA polymerases"/>
    <property type="match status" value="1"/>
</dbReference>
<dbReference type="InterPro" id="IPR025398">
    <property type="entry name" value="DUF4371"/>
</dbReference>
<proteinExistence type="predicted"/>
<dbReference type="InterPro" id="IPR055298">
    <property type="entry name" value="AtLOH3-like"/>
</dbReference>
<feature type="domain" description="TTF-type" evidence="2">
    <location>
        <begin position="564"/>
        <end position="658"/>
    </location>
</feature>
<dbReference type="Pfam" id="PF14291">
    <property type="entry name" value="DUF4371"/>
    <property type="match status" value="1"/>
</dbReference>
<evidence type="ECO:0000313" key="3">
    <source>
        <dbReference type="EMBL" id="SPC73622.1"/>
    </source>
</evidence>
<organism evidence="3">
    <name type="scientific">Fagus sylvatica</name>
    <name type="common">Beechnut</name>
    <dbReference type="NCBI Taxonomy" id="28930"/>
    <lineage>
        <taxon>Eukaryota</taxon>
        <taxon>Viridiplantae</taxon>
        <taxon>Streptophyta</taxon>
        <taxon>Embryophyta</taxon>
        <taxon>Tracheophyta</taxon>
        <taxon>Spermatophyta</taxon>
        <taxon>Magnoliopsida</taxon>
        <taxon>eudicotyledons</taxon>
        <taxon>Gunneridae</taxon>
        <taxon>Pentapetalae</taxon>
        <taxon>rosids</taxon>
        <taxon>fabids</taxon>
        <taxon>Fagales</taxon>
        <taxon>Fagaceae</taxon>
        <taxon>Fagus</taxon>
    </lineage>
</organism>
<dbReference type="AlphaFoldDB" id="A0A2N9EFR8"/>
<evidence type="ECO:0000256" key="1">
    <source>
        <dbReference type="SAM" id="MobiDB-lite"/>
    </source>
</evidence>
<reference evidence="3" key="1">
    <citation type="submission" date="2018-02" db="EMBL/GenBank/DDBJ databases">
        <authorList>
            <person name="Cohen D.B."/>
            <person name="Kent A.D."/>
        </authorList>
    </citation>
    <scope>NUCLEOTIDE SEQUENCE</scope>
</reference>
<gene>
    <name evidence="3" type="ORF">FSB_LOCUS1504</name>
</gene>
<dbReference type="InterPro" id="IPR012337">
    <property type="entry name" value="RNaseH-like_sf"/>
</dbReference>
<dbReference type="EMBL" id="OIVN01000067">
    <property type="protein sequence ID" value="SPC73622.1"/>
    <property type="molecule type" value="Genomic_DNA"/>
</dbReference>
<evidence type="ECO:0000259" key="2">
    <source>
        <dbReference type="SMART" id="SM00597"/>
    </source>
</evidence>
<dbReference type="InterPro" id="IPR008906">
    <property type="entry name" value="HATC_C_dom"/>
</dbReference>
<dbReference type="Pfam" id="PF05699">
    <property type="entry name" value="Dimer_Tnp_hAT"/>
    <property type="match status" value="1"/>
</dbReference>
<dbReference type="PANTHER" id="PTHR11697">
    <property type="entry name" value="GENERAL TRANSCRIPTION FACTOR 2-RELATED ZINC FINGER PROTEIN"/>
    <property type="match status" value="1"/>
</dbReference>
<dbReference type="InterPro" id="IPR006580">
    <property type="entry name" value="Znf_TTF"/>
</dbReference>
<dbReference type="InterPro" id="IPR013103">
    <property type="entry name" value="RVT_2"/>
</dbReference>
<dbReference type="CDD" id="cd09272">
    <property type="entry name" value="RNase_HI_RT_Ty1"/>
    <property type="match status" value="1"/>
</dbReference>
<dbReference type="SUPFAM" id="SSF53098">
    <property type="entry name" value="Ribonuclease H-like"/>
    <property type="match status" value="1"/>
</dbReference>
<feature type="compositionally biased region" description="Polar residues" evidence="1">
    <location>
        <begin position="229"/>
        <end position="251"/>
    </location>
</feature>
<name>A0A2N9EFR8_FAGSY</name>
<dbReference type="PANTHER" id="PTHR11697:SF230">
    <property type="entry name" value="ZINC FINGER, MYM DOMAIN CONTAINING 1"/>
    <property type="match status" value="1"/>
</dbReference>
<protein>
    <recommendedName>
        <fullName evidence="2">TTF-type domain-containing protein</fullName>
    </recommendedName>
</protein>
<dbReference type="SMART" id="SM00597">
    <property type="entry name" value="ZnF_TTF"/>
    <property type="match status" value="1"/>
</dbReference>
<dbReference type="Pfam" id="PF07727">
    <property type="entry name" value="RVT_2"/>
    <property type="match status" value="2"/>
</dbReference>
<dbReference type="InterPro" id="IPR043502">
    <property type="entry name" value="DNA/RNA_pol_sf"/>
</dbReference>